<feature type="domain" description="Fibronectin type-III" evidence="7">
    <location>
        <begin position="5022"/>
        <end position="5113"/>
    </location>
</feature>
<dbReference type="InterPro" id="IPR003609">
    <property type="entry name" value="Pan_app"/>
</dbReference>
<dbReference type="VEuPathDB" id="FungiDB:H257_16069"/>
<dbReference type="InterPro" id="IPR000177">
    <property type="entry name" value="Apple"/>
</dbReference>
<dbReference type="EMBL" id="QUTG01003384">
    <property type="protein sequence ID" value="RHY91811.1"/>
    <property type="molecule type" value="Genomic_DNA"/>
</dbReference>
<evidence type="ECO:0000256" key="2">
    <source>
        <dbReference type="ARBA" id="ARBA00022737"/>
    </source>
</evidence>
<feature type="domain" description="Apple" evidence="8">
    <location>
        <begin position="1551"/>
        <end position="1622"/>
    </location>
</feature>
<comment type="caution">
    <text evidence="9">The sequence shown here is derived from an EMBL/GenBank/DDBJ whole genome shotgun (WGS) entry which is preliminary data.</text>
</comment>
<dbReference type="PANTHER" id="PTHR13817:SF73">
    <property type="entry name" value="FIBRONECTIN TYPE-III DOMAIN-CONTAINING PROTEIN"/>
    <property type="match status" value="1"/>
</dbReference>
<dbReference type="PANTHER" id="PTHR13817">
    <property type="entry name" value="TITIN"/>
    <property type="match status" value="1"/>
</dbReference>
<dbReference type="InterPro" id="IPR003961">
    <property type="entry name" value="FN3_dom"/>
</dbReference>
<dbReference type="PROSITE" id="PS50853">
    <property type="entry name" value="FN3"/>
    <property type="match status" value="22"/>
</dbReference>
<evidence type="ECO:0000259" key="7">
    <source>
        <dbReference type="PROSITE" id="PS50853"/>
    </source>
</evidence>
<name>A0A3R7A4K4_APHAT</name>
<dbReference type="Gene3D" id="3.50.4.10">
    <property type="entry name" value="Hepatocyte Growth Factor"/>
    <property type="match status" value="4"/>
</dbReference>
<evidence type="ECO:0008006" key="11">
    <source>
        <dbReference type="Google" id="ProtNLM"/>
    </source>
</evidence>
<dbReference type="InterPro" id="IPR038081">
    <property type="entry name" value="CalX-like_sf"/>
</dbReference>
<feature type="domain" description="Fibronectin type-III" evidence="7">
    <location>
        <begin position="2186"/>
        <end position="2275"/>
    </location>
</feature>
<feature type="transmembrane region" description="Helical" evidence="6">
    <location>
        <begin position="6950"/>
        <end position="6967"/>
    </location>
</feature>
<proteinExistence type="predicted"/>
<feature type="domain" description="Fibronectin type-III" evidence="7">
    <location>
        <begin position="2592"/>
        <end position="2684"/>
    </location>
</feature>
<dbReference type="GO" id="GO:0005576">
    <property type="term" value="C:extracellular region"/>
    <property type="evidence" value="ECO:0007669"/>
    <property type="project" value="InterPro"/>
</dbReference>
<dbReference type="CDD" id="cd01100">
    <property type="entry name" value="APPLE_Factor_XI_like"/>
    <property type="match status" value="1"/>
</dbReference>
<feature type="domain" description="Fibronectin type-III" evidence="7">
    <location>
        <begin position="2381"/>
        <end position="2484"/>
    </location>
</feature>
<feature type="domain" description="Fibronectin type-III" evidence="7">
    <location>
        <begin position="2686"/>
        <end position="2779"/>
    </location>
</feature>
<dbReference type="Gene3D" id="2.60.40.10">
    <property type="entry name" value="Immunoglobulins"/>
    <property type="match status" value="23"/>
</dbReference>
<evidence type="ECO:0000256" key="1">
    <source>
        <dbReference type="ARBA" id="ARBA00022729"/>
    </source>
</evidence>
<evidence type="ECO:0000256" key="6">
    <source>
        <dbReference type="SAM" id="Phobius"/>
    </source>
</evidence>
<feature type="domain" description="Fibronectin type-III" evidence="7">
    <location>
        <begin position="3653"/>
        <end position="3741"/>
    </location>
</feature>
<feature type="domain" description="Fibronectin type-III" evidence="7">
    <location>
        <begin position="5115"/>
        <end position="5213"/>
    </location>
</feature>
<dbReference type="SMART" id="SM00060">
    <property type="entry name" value="FN3"/>
    <property type="match status" value="28"/>
</dbReference>
<feature type="transmembrane region" description="Helical" evidence="6">
    <location>
        <begin position="7154"/>
        <end position="7180"/>
    </location>
</feature>
<gene>
    <name evidence="9" type="ORF">DYB35_001470</name>
</gene>
<feature type="compositionally biased region" description="Low complexity" evidence="5">
    <location>
        <begin position="5006"/>
        <end position="5018"/>
    </location>
</feature>
<dbReference type="InterPro" id="IPR006626">
    <property type="entry name" value="PbH1"/>
</dbReference>
<feature type="domain" description="Fibronectin type-III" evidence="7">
    <location>
        <begin position="3833"/>
        <end position="3931"/>
    </location>
</feature>
<feature type="domain" description="Fibronectin type-III" evidence="7">
    <location>
        <begin position="4697"/>
        <end position="4793"/>
    </location>
</feature>
<feature type="domain" description="Fibronectin type-III" evidence="7">
    <location>
        <begin position="4023"/>
        <end position="4120"/>
    </location>
</feature>
<organism evidence="9 10">
    <name type="scientific">Aphanomyces astaci</name>
    <name type="common">Crayfish plague agent</name>
    <dbReference type="NCBI Taxonomy" id="112090"/>
    <lineage>
        <taxon>Eukaryota</taxon>
        <taxon>Sar</taxon>
        <taxon>Stramenopiles</taxon>
        <taxon>Oomycota</taxon>
        <taxon>Saprolegniomycetes</taxon>
        <taxon>Saprolegniales</taxon>
        <taxon>Verrucalvaceae</taxon>
        <taxon>Aphanomyces</taxon>
    </lineage>
</organism>
<dbReference type="SUPFAM" id="SSF51126">
    <property type="entry name" value="Pectin lyase-like"/>
    <property type="match status" value="4"/>
</dbReference>
<feature type="non-terminal residue" evidence="9">
    <location>
        <position position="7245"/>
    </location>
</feature>
<keyword evidence="3" id="KW-0106">Calcium</keyword>
<feature type="domain" description="Fibronectin type-III" evidence="7">
    <location>
        <begin position="2781"/>
        <end position="2876"/>
    </location>
</feature>
<evidence type="ECO:0000256" key="5">
    <source>
        <dbReference type="SAM" id="MobiDB-lite"/>
    </source>
</evidence>
<dbReference type="VEuPathDB" id="FungiDB:H257_13502"/>
<dbReference type="Pfam" id="PF14295">
    <property type="entry name" value="PAN_4"/>
    <property type="match status" value="4"/>
</dbReference>
<dbReference type="InterPro" id="IPR036116">
    <property type="entry name" value="FN3_sf"/>
</dbReference>
<keyword evidence="4" id="KW-1015">Disulfide bond</keyword>
<evidence type="ECO:0000256" key="4">
    <source>
        <dbReference type="ARBA" id="ARBA00023157"/>
    </source>
</evidence>
<dbReference type="GO" id="GO:0016020">
    <property type="term" value="C:membrane"/>
    <property type="evidence" value="ECO:0007669"/>
    <property type="project" value="InterPro"/>
</dbReference>
<dbReference type="Pfam" id="PF03160">
    <property type="entry name" value="Calx-beta"/>
    <property type="match status" value="2"/>
</dbReference>
<evidence type="ECO:0000313" key="9">
    <source>
        <dbReference type="EMBL" id="RHY91811.1"/>
    </source>
</evidence>
<dbReference type="SMART" id="SM00223">
    <property type="entry name" value="APPLE"/>
    <property type="match status" value="2"/>
</dbReference>
<feature type="domain" description="Fibronectin type-III" evidence="7">
    <location>
        <begin position="3316"/>
        <end position="3410"/>
    </location>
</feature>
<dbReference type="Pfam" id="PF00041">
    <property type="entry name" value="fn3"/>
    <property type="match status" value="6"/>
</dbReference>
<dbReference type="PROSITE" id="PS50948">
    <property type="entry name" value="PAN"/>
    <property type="match status" value="2"/>
</dbReference>
<dbReference type="CDD" id="cd00063">
    <property type="entry name" value="FN3"/>
    <property type="match status" value="14"/>
</dbReference>
<dbReference type="InterPro" id="IPR050964">
    <property type="entry name" value="Striated_Muscle_Regulatory"/>
</dbReference>
<feature type="domain" description="Fibronectin type-III" evidence="7">
    <location>
        <begin position="774"/>
        <end position="863"/>
    </location>
</feature>
<feature type="domain" description="Fibronectin type-III" evidence="7">
    <location>
        <begin position="2981"/>
        <end position="3073"/>
    </location>
</feature>
<feature type="domain" description="Apple" evidence="8">
    <location>
        <begin position="1818"/>
        <end position="1890"/>
    </location>
</feature>
<feature type="domain" description="Fibronectin type-III" evidence="7">
    <location>
        <begin position="2877"/>
        <end position="2975"/>
    </location>
</feature>
<keyword evidence="6" id="KW-0472">Membrane</keyword>
<dbReference type="GO" id="GO:0007154">
    <property type="term" value="P:cell communication"/>
    <property type="evidence" value="ECO:0007669"/>
    <property type="project" value="InterPro"/>
</dbReference>
<dbReference type="SUPFAM" id="SSF141072">
    <property type="entry name" value="CalX-like"/>
    <property type="match status" value="3"/>
</dbReference>
<keyword evidence="6" id="KW-1133">Transmembrane helix</keyword>
<feature type="domain" description="Fibronectin type-III" evidence="7">
    <location>
        <begin position="3415"/>
        <end position="3506"/>
    </location>
</feature>
<dbReference type="InterPro" id="IPR003644">
    <property type="entry name" value="Calx_beta"/>
</dbReference>
<evidence type="ECO:0000259" key="8">
    <source>
        <dbReference type="PROSITE" id="PS50948"/>
    </source>
</evidence>
<feature type="transmembrane region" description="Helical" evidence="6">
    <location>
        <begin position="7107"/>
        <end position="7127"/>
    </location>
</feature>
<keyword evidence="1" id="KW-0732">Signal</keyword>
<feature type="domain" description="Fibronectin type-III" evidence="7">
    <location>
        <begin position="2489"/>
        <end position="2587"/>
    </location>
</feature>
<reference evidence="9 10" key="1">
    <citation type="submission" date="2018-08" db="EMBL/GenBank/DDBJ databases">
        <title>Aphanomyces genome sequencing and annotation.</title>
        <authorList>
            <person name="Minardi D."/>
            <person name="Oidtmann B."/>
            <person name="Van Der Giezen M."/>
            <person name="Studholme D.J."/>
        </authorList>
    </citation>
    <scope>NUCLEOTIDE SEQUENCE [LARGE SCALE GENOMIC DNA]</scope>
    <source>
        <strain evidence="9 10">Sv</strain>
    </source>
</reference>
<dbReference type="InterPro" id="IPR011050">
    <property type="entry name" value="Pectin_lyase_fold/virulence"/>
</dbReference>
<feature type="domain" description="Fibronectin type-III" evidence="7">
    <location>
        <begin position="4798"/>
        <end position="4885"/>
    </location>
</feature>
<protein>
    <recommendedName>
        <fullName evidence="11">EGF-like domain-containing protein</fullName>
    </recommendedName>
</protein>
<feature type="domain" description="Fibronectin type-III" evidence="7">
    <location>
        <begin position="4890"/>
        <end position="5017"/>
    </location>
</feature>
<feature type="domain" description="Fibronectin type-III" evidence="7">
    <location>
        <begin position="3742"/>
        <end position="3831"/>
    </location>
</feature>
<keyword evidence="6" id="KW-0812">Transmembrane</keyword>
<feature type="domain" description="Fibronectin type-III" evidence="7">
    <location>
        <begin position="4360"/>
        <end position="4454"/>
    </location>
</feature>
<feature type="domain" description="Fibronectin type-III" evidence="7">
    <location>
        <begin position="2280"/>
        <end position="2376"/>
    </location>
</feature>
<dbReference type="GO" id="GO:0006508">
    <property type="term" value="P:proteolysis"/>
    <property type="evidence" value="ECO:0007669"/>
    <property type="project" value="InterPro"/>
</dbReference>
<feature type="region of interest" description="Disordered" evidence="5">
    <location>
        <begin position="5000"/>
        <end position="5031"/>
    </location>
</feature>
<sequence length="7245" mass="767515">MTWQAQWTLGPVDYAHSTYLSLRLHDPVYSPLTAPRVLANVLEVPSSSPDLPLWRPLNEAPLESAIETAGVAMVEPTIQEIAVDVDSFIRHEAPSSRRHLDAASIMLPGRLFTSMAFFNESVYTFHLSEWVESCIMMFHESMDVVDMSSLSVTLDWTEASLQNVFVSEVDDDNQPFDWLSGSWTSTTIRANTTLSMVPTPHAGTLYVTLHGSFCVFNGSNYAQSSIVRLLARETASMDTIDALDDVHITTTKVSAMPTDKDGSVHLYPIEYFAVGLDLPAMWSEVQVFFSAPIASVATNATTSIHATTYAGQPSWTWNNLPCATRISITPVDPFNVLIIHLVVKAYSSGHVVVTEITSQPRDCIPLVPLLVAPYPSAIIAASASEDMRTCRTQLSLPVFLLDDPTTTSLDVSVTLAPCSNLSLRWRGSTLSQSPNMSCTYNLVTGTNDSLVNDTLLVQNTSDMPPMISFTLEAVKQSTGGTSSHVALDWMDMPLPCIADSPTNKAILPSCVANPMHVTLFQADLPGQTPSEFRVSTSNHDWLTNVITFAMVPLVGVVIAVPPSSNTSMIVLLTWSSDQTVELGKWQPKHLDLFANESAGLYDAFQLVFTADSYFDDDVSLQNMSMSQSKGGEDIHGELVLEAVTGGAMVLSHQYNTGNADNEQVVEYTVYLGQEGQGDESVAYSGQGIVSTGCRISNTLGLEIPATESDRMATPSSCAADCFTADTQGRLTGLSVLRSLTVFDLPDWTLGMLAKSNASADVSGVDSSGHGNHFLVQNVTAVRSRVSQQFSLSREYDTGGLPCLYFTLYVNGFRVSKVSNVYETTLFNLLSNTTYLLSIVATNALGDGPPSETLVLAMNGTTSAKPSAPTSLAALVTTSGAVQVQVGGISDVGGAPLSSITIEQFHWGKYEVVARGGTLDRATNSFEIWVYHLPSNVTIDLRASVTNTLGGYNIVGFYIYLSTWNSTNWTLAAKTVHTPDESLTFDLFYTNPSQTMPILPQTSYNIQVVAVTDDMVCQSWQDLIGFGRVTSVTTLAAALPQSPPSIHMLNATASTSYIRCAQPHDMNGATLVGYVVYINNVSVQAISRDVFMASNLTANTNYDAQCAMVVTAGSDFVVLALQPPLESGGYMAYQYGVDVISIDACYNAELSATGNECSMCDIVVDTVGSSPNSSCIGQNGMKCTKTSSGATALCGKKGFRRSVCLSPSPECNVNDLVASTAYLVEAYVPSISLLTLNATSFVLQVSPSCQMSSTSSSSSMFECQILDQSTAVSTAFPCSPSTLSCVGSLQPGRVYLVRARTVNSSLWTSAQLATLAGIPDPPRVEAQSVTEYSINLCLFAPTQTYGSEVLAYQLDVLSPTSGNRVVASTTYTGVGLGYPSTACAPLSMTKLNVSTSYAIHVASLGVGGIGPATTLNVTTSGALARTFKWKSHTVVGSFGSTVDLTIVRQNGIQYDETVAIALSSDQEYTCDRVSRVCAPKRRSYLFMDVDVVGSDRLQTSQFSADACAAECVSLDWCQSFTWVPSSACYLKDGVPDATIENGRVTGLITTKCYARLAGVNFAGNDISHTTESNELDCLANCVANSDCVGLYYSSFTNLCYIKYALTTPNLGWWIAALVPNRNCATPQLISFNAGDTEATISVVVPTSASAYTISISLTSVPSGATIANNPTMYLNIDDYSAVHGTFNWVPPSSLSVTKGAVVNATITRDFGLAFSESVSVSIGSNRSSSEAYVCDAMTLKCAVPTSLCGWQVAGTEFLGNDISQKIGISQAECCQLCANTSGCGAYSYMSASVTCKLKAYPLNSVASSNVISGVPSPQCTERYDGVDFTDSNLGTASTLSDVDCYALCHRTSTCVGFHFKPSTTTCQLKSKLSSAVSSSMAEYSIVMQPICSNLVTFLPGERSKVVQIRLPVDDGGYILPYSMNASLVRGFGASVLGTSVSYSMTVADPNPPNAMTWSAASVVGSEGGSAILVLQRYGVYSNSVQTVSIALTNFYACDTVTLICTPCLVSPCVATNSTLTFQAGQREKILRVLLPSIADYTPAYNITGDILPSSTFTLQTSRVVIHVNDNLDSSVVTFTSLDVTVFENCSSVSVEVHRELSSTVVAFTLTSSSASYHLPGGLFQANATFAVGEHVKYISVPITVSQGFNLPDTITLELGSSSPSSKVRSAPRMQIHVWDSTVGTPDTPANMQSTAVSGDSILLSWDPPKYTGGVSVWDVTYNVSIYPPSYHFTTTNTSYLVRGLKADTVYSVQASAINVNGSSIWTLPLIMQTLPATSPAPPTNATVMGTFATWITLQWSMDSLGDGGVGLRSCRVWNYNLDSNLTTLVLQASVPFQFPYTIPNLTPQTIYTMAITCTNAAQLESTSFQFNFTTAAVDVPYAPTHVDTFRITGGSLGIAIPAPFYDGGAAIENFTVMYRSTICDNSTFKVGCSGNTTTEFFPFIGRCIVGGLQQNTSYFIQAYVSNSLGMSRNASHVQKYTTSPSTLPDLQDAPHVTFESMGQLVLSWSPPVDSGGAPIVGYGIKQWNPDGTFVLAVDNPADPATSATVANLAQNTRYRFAVVPYNTLSFCSSDERLSNQLVVLTMNATVPDAPLPPILVNSTGGSVTLQWFPPAQTGGFSIKSYWVYGVLNNDDNWAVLYSGNATSFVQYGLQASTNYPIQVAAVSIVGSSANSSVATVSTSSPSRPGPVTAINQRGNGTGGGAIQLIWTAPKDTGGLLPLTYTIYRGNTSILANIDTTYAEDAIKLTANTSYSYSIVAQNGVAQSVASSSFIGRTSAPSLPKPPTLDAVATSGGSMSWSWSLPNDTGGVPLTNTSAVVLDIITNASTVYTNLWNKSSYYVGGLTALRSYKLRIWVTNRIGNSSVVEVIATTTAPTVPVPPVAGLPTALNVSSGWISIAFPKRDTALFDSGGTPLTGGNVYLNNLLVKTVAPGNLTSVVLTGLQARSVYNVTTTFTNAVGESVLSGILSVTTLPMVAPSGVPQPLVLRDRSSWYLNLTWSAPVDSGGSLAVVYDIRYKEASSSPWINQTVADTAIILSDLRALQGYLVAIRSTNEAGSSEWSPSVNFSTTVEAAGFATFSLLLTRVSQSNGSVSIAVTRNASGISGSVMFSTQSGTAVAGTHFVESSGLVYFAPTSTTATIHILFFNDTFGCTPSGRTFGVSIAAAAGSLVRVGPVSNVTVVMEDDNSGGLVGFEATSIDQLQLLPAPFYTPLNVTIVRSGHALTTINASLAVNFTMSTATMTRQIQSIPSFVVLTPNQSIAVATIYLVNDGIYNLPSLFFILNMTLPNSFYSCSVLNTAAAVTKVTISERNVVSPPGPPTHIAVAWLTGGLGRFSWTAPANSGGYNLPVAFYTVKIVATGFELTNRVNETSVTIGGLNSTTNYTARIAAETSLLVGPYSDAVTFQTLSPSVPSLPRNMRCSGRAGGSLTVAWDVPMDTGGFPIAEYRVMCADMSVRPVTRTVGTTMLCDGLNASKLYSIGVQAMNAFNISSLFAYITCTTTTANTPSKPFPPELVSSTGGALNFRISPAINTGGVPILQYAVYMNSPTFPSVFALVYKGSNNTPTVYGGIPIAGYAVRQYSSLDIVTNSPSIAYQDETKALTNVTLFNMKPNTTYVFAVVALTSMSHCFNPSYIQESNRIVVKTKLTTAPSTPAAPIVTKATGGMVEITWTPPLDSGGSTSVRYVLYALPKLPLYNGTNVSFANYGFRALSNQSYYVVAFSEGGSSTPSPTTLAATTDVSSPSAPTSIGITKAMADRLVFVWQSPIDTGGATVSDYEIRRNEVSIGHSNTTSFEDSGLMAYTSYTYTIMARNSRYPSAFSDPVTFRTANATAPSAPLNVRTAVTGGIIAASWDPPYSNGGLASLGTHCLLTRTGALVQDKWIPTTSSTTCVFTGLTQNTTYQVTLFARNDVSNGTAAVVTATTSKATPPTSPSIPVVRSQVGAFVVVEMTLPQDAGGLSVSKLTLYRNSTIIGVVPVTSSNVSSYNISAGGLLSRTRYVFQASAFNGYEGPLSDGLVFTTAAPSSPSMVDSVRLVEATATSVAINWTLPVNDGGSPDTLAFDIRIQTSQSNTTASIVKNTSIVVLGLAPNTLYNISVRCRNVAGASIWSNVQQMQTLSLAKGTCGWGVSTVQTKIDAGSVSVPLVRRGGTSGAVRYTIRSTSTGNVVFTCPSSITLQDLQTQASVVVAITTSTAYNPNASISLELIADTSTNAVVTSLFANVTIFVDEEDNAGVFDFGMSTITVREDAGLVSIPIRRLRGAMSTVVWTPSDATASRNGTARSGTEYQLLPNQRISFATNVTQASLIVSIINNQRPQFPLLFFCLTLVKVSGGGYLNRAGNDVLCATIYNDWTPAIPSRVPNQLNVVKSTGGLLQLAWLPPPYTGGAGVFITQYSVQVFSNRGLVKAVTTLTNATTASIGGLMASTTYTLSICAINRIGTSSGMNFTARTTSLPSLPGTVTSVQLSQVTGGFMLLVISPPDDTGGVVDVNYTVFVYSRERSQFEVKCGTAIVGYNVYFRVESVTSEYNPFQWALFAAETSATIARLYQKTWYEFAVVAVTSMEGQVLPGLGSISNGRQAITTTTPIPRSAYKTIEMMAEFPLLRTEYSYKATRYTSCEQMHMLTTSQILNFAIEDASTVLGNLRMDCILLVPGLSPLTWYNVSVMAVNLKSACESSSAGSRSPVGLFRTNETSLPHPVTSLVDTSSTGGGITLAWQPPFDRGVGMNDTLIFSLYMKPLTSNVWNLIQNDSRTSAWVMNLASETSYYFGVDTTSSAGSAGLASMLVKTFKTSGISVPGPPWSPFFVNHTGGSITVGWAPPSDDGGEKVTSYVVDVQGIDGTQLTSANQFTFYGLLASTAYNIRVAAVNLMGTGSASAYATLSTSAASPALPPTTPKILSQSGGAVTLSFTPPLDTGGVPLADLSYAVYANNVLVTTISHAEFVQSASSTSSTRELSVVTSDLESVSTLHHRRRLDASGSVTVGNLNPSTVYDFQVRAVSVQGGTSGGSPQQSGQTSEPTTPGPPDPPKLDKATGGLLSFSWNAVTDSGGSSITAFVLKMVNVDTHDVKMCEGMLFQCTISGLEATATFATTLQAANAIGMSSPSNVLEVRTEINSAPSTPVNFGMVNMYATAIDLAWSAPRDFGGSVLQMYSVDVTTVGTSTLVTQLVDVPADASQVVLCTVDDLTPLTQYTRAVTFDQLGDVSKTLTLTTPADANAPLPPVVQCASGLCLCSVGYTGEDCSQRILCTNGLVCPDGSAFSGPDEVVMLVDAKQGNDERGTGAVMNATAHGTASKAVRSLAKALDLLSSFPSAKKKTILLYPGEYVGAINCDVQISNEQIDIRGVYGASLTVFTCPEGQWSVDGGMVSITGVTFQSRETDSAQLSVTGGGMLKLFQSSVRGGVGSSELGGGIYVELSSVYLEQSVVSQCSANYGGAIYAYNSSVTLNNSRITDNLALLDGGGIYADGSSAVSGWNSFIQSNSATRYGGGVFALGLANVLWSDPLGPLEIALNVASYGGGVAINGSLASSNVRLTSNNATTDGGGLYLLTSSSVSDSNSVIMLNHAMQSGGGVFTLSDQSLWFSHSTVSHNSAKWGGGMAIHDTTCVVTGVTIHECTSELHGGGLSVVNSIVELVLVVITHNTANASGGGVYLRTAALTGPVDIAENAAGMSGGGIFIQGESTLQLASISRCTAPNGGGFHAISSSALQLNSVTVANCTATQHGGGGVLENVRAVTDSFVVQDNAATFGGGLHVDGAHLVTGTGLGRCVIQFNQAAFGGGVSALSSPSPSSFTSVTLQNNIAHDKGGAMFAQLCTVGLVDVFVDSCSTPGQGGGLYLLESTVEHSNVLVQHCSATDGGGVFLSSASLEPPGALTGFLSLSHNEANTMGGNIHLANHSSMSYVNSMNGTAWRGGGVSGSQWSGTCAFCIVADSEANQGGGMYLYDSSIYLTHSSIRRNFGVQGGGMYLNYASVSHDRVVVEHNVAAEGPGFWIGNTTTVSSQTGTYSMLTGNYFDNATAEYFGGANVFIGEAVTGFELANWNISAGQAYRGGGAFVSNGASGAFRTCLFQFNLASSEGGGVFVMESTTLTIESCLFDSNVAPSGAALLVNSDASFSYSSANVTVIDTVIANHKGSMHGAFRVLSANVNVIRCDFTNNSVDGGGFGGAVSLKSTRFAFTASTFSHNSATQGATVYLESNSQGTFTSCTLSGNCASMNSVPIATHGGVLYIGKESSATLAGSTVVTCGSAVFGGGIYVATATLTIRDESSIVTHRATQFDAKYDGGGIYIQRNSKLIGKNATVDGNTVTNDGAAIYIASGKNSVVLNASVVSSNTALHFGSGTVLGGGLYISDTTSTLIRCTFRRNSADRGAGVAVDRSGNLVASGCVFVENVADDVGGAIVLLLKTVAAVTNQSSFTGNVGRSGGGIYMESASQLTLDSAEFYENQATSNGGGIAVAGNAALNMSHCAFVENVAVDGAGLHLATTSWVQLVDSSFTANQASFRGGAVFVQKSSTTVSQRLSVTSNVATSGGGVFWLIGSTTAPDVFHCSDCSIHSNNMYDKATDSMQFAVSWWPTHATSGTYLVKVDEVESIVPVNVSVDGAESKNLWPRLMVQDYYGQQSVTDNSSTCIIQAATNQTTGILFEPGVPFLSQTGTVTFLNAAVVSDGANITYALEAVCSIPLANEGYQYIDLNVTVYPCKPGFRLAENNGDYLPSSLDGQHCFDCPKGGNCDQFVVNVAFPDVQLAYGVTFPRTVANFMTFEATKTVLAGCVPSTWDSTDPCLQFAAKQVGGVTNLKESSAIDLNMVMNDCAHLKTSIAFQKYWPPERQYSCLTNSSFYKCEVPGSCPADVAHADRKFQVHTVRVAEKGKLAKYIEAKVSAWKAKNELKAAEKKKHDKSIVFGVAPVNVIVGVYLSPEKIKILIGFFQIFGNLKKTYEVQWPNTVNSAMDSTSNLLFVILGFLLGVIAFFYVHGIHSYEKKLSSIPRNCTRCGHPVRESYSRRVYERLPATLAQGGKVPPKLRQSLHRLSCLVDSEPDANAPDDRKIKRELGISTVKTDVLSVYPSRHLQHQCPSDDVLSGKLLDRTLRANLRVWQARTKLRMNYHSYKNKCFKLFMWLLLILYPNVCQYILNIFNCQEIGNKYYMVVDRSLVCYDAQWGFYSLFGFVGLGAWVAGVPLFFYIVINRVRTANIRERMIILKNPRYRYLRHKWTRNMRAYFATRGRYIKEHEFYDVENDLLYEYMCYLNMT</sequence>
<dbReference type="Proteomes" id="UP000285712">
    <property type="component" value="Unassembled WGS sequence"/>
</dbReference>
<dbReference type="SUPFAM" id="SSF49265">
    <property type="entry name" value="Fibronectin type III"/>
    <property type="match status" value="16"/>
</dbReference>
<accession>A0A3R7A4K4</accession>
<dbReference type="SMART" id="SM00710">
    <property type="entry name" value="PbH1"/>
    <property type="match status" value="18"/>
</dbReference>
<evidence type="ECO:0000256" key="3">
    <source>
        <dbReference type="ARBA" id="ARBA00022837"/>
    </source>
</evidence>
<evidence type="ECO:0000313" key="10">
    <source>
        <dbReference type="Proteomes" id="UP000285712"/>
    </source>
</evidence>
<dbReference type="InterPro" id="IPR013783">
    <property type="entry name" value="Ig-like_fold"/>
</dbReference>
<dbReference type="Gene3D" id="2.60.40.2030">
    <property type="match status" value="2"/>
</dbReference>
<keyword evidence="2" id="KW-0677">Repeat</keyword>